<dbReference type="SUPFAM" id="SSF55979">
    <property type="entry name" value="DNA clamp"/>
    <property type="match status" value="2"/>
</dbReference>
<dbReference type="GO" id="GO:0030337">
    <property type="term" value="F:DNA polymerase processivity factor activity"/>
    <property type="evidence" value="ECO:0007669"/>
    <property type="project" value="InterPro"/>
</dbReference>
<keyword evidence="7" id="KW-1185">Reference proteome</keyword>
<evidence type="ECO:0000259" key="5">
    <source>
        <dbReference type="Pfam" id="PF02747"/>
    </source>
</evidence>
<dbReference type="InterPro" id="IPR046938">
    <property type="entry name" value="DNA_clamp_sf"/>
</dbReference>
<evidence type="ECO:0000256" key="1">
    <source>
        <dbReference type="ARBA" id="ARBA00010462"/>
    </source>
</evidence>
<evidence type="ECO:0000313" key="6">
    <source>
        <dbReference type="Ensembl" id="ENSZALP00000000146.1"/>
    </source>
</evidence>
<dbReference type="Ensembl" id="ENSZALT00000000222.1">
    <property type="protein sequence ID" value="ENSZALP00000000146.1"/>
    <property type="gene ID" value="ENSZALG00000000154.1"/>
</dbReference>
<dbReference type="NCBIfam" id="TIGR00590">
    <property type="entry name" value="pcna"/>
    <property type="match status" value="1"/>
</dbReference>
<reference evidence="6" key="1">
    <citation type="submission" date="2025-08" db="UniProtKB">
        <authorList>
            <consortium name="Ensembl"/>
        </authorList>
    </citation>
    <scope>IDENTIFICATION</scope>
</reference>
<name>A0A8D2LZR1_ZONAL</name>
<dbReference type="InterPro" id="IPR022649">
    <property type="entry name" value="Pr_cel_nuc_antig_C"/>
</dbReference>
<feature type="domain" description="Proliferating cell nuclear antigen PCNA C-terminal" evidence="5">
    <location>
        <begin position="116"/>
        <end position="184"/>
    </location>
</feature>
<protein>
    <recommendedName>
        <fullName evidence="2">Proliferating cell nuclear antigen</fullName>
    </recommendedName>
</protein>
<feature type="domain" description="Proliferating cell nuclear antigen PCNA N-terminal" evidence="4">
    <location>
        <begin position="63"/>
        <end position="113"/>
    </location>
</feature>
<dbReference type="AlphaFoldDB" id="A0A8D2LZR1"/>
<dbReference type="InterPro" id="IPR022648">
    <property type="entry name" value="Pr_cel_nuc_antig_N"/>
</dbReference>
<evidence type="ECO:0000313" key="7">
    <source>
        <dbReference type="Proteomes" id="UP000694413"/>
    </source>
</evidence>
<dbReference type="GO" id="GO:0043626">
    <property type="term" value="C:PCNA complex"/>
    <property type="evidence" value="ECO:0007669"/>
    <property type="project" value="TreeGrafter"/>
</dbReference>
<dbReference type="Gene3D" id="3.70.10.10">
    <property type="match status" value="1"/>
</dbReference>
<evidence type="ECO:0000259" key="4">
    <source>
        <dbReference type="Pfam" id="PF00705"/>
    </source>
</evidence>
<sequence>RVYLLLSCSEAARAAVGALHWLIPGPCWDFPSALKHRFCLDSKHCSSCTIVHFSLQMKCLNPLMSKILKCAGNEDIITLRAEDNADTLALVFEAPNQEKVSDYEMKLMDLDVEQLGIPEQEYSCVVKMPSAEFARICRDLSHIGDAVVISCAKDGVKFSANGELGNGNIKLSQTSNVDKEEEAVSGAGLGPGGILELGLERAFLEVVPACHPGAGKGILEVPECHPGAGKGILEVTECHPGCHPGVGKGLSGGH</sequence>
<dbReference type="GO" id="GO:0006298">
    <property type="term" value="P:mismatch repair"/>
    <property type="evidence" value="ECO:0007669"/>
    <property type="project" value="TreeGrafter"/>
</dbReference>
<dbReference type="CDD" id="cd00577">
    <property type="entry name" value="PCNA"/>
    <property type="match status" value="1"/>
</dbReference>
<proteinExistence type="inferred from homology"/>
<dbReference type="Pfam" id="PF02747">
    <property type="entry name" value="PCNA_C"/>
    <property type="match status" value="1"/>
</dbReference>
<reference evidence="6" key="2">
    <citation type="submission" date="2025-09" db="UniProtKB">
        <authorList>
            <consortium name="Ensembl"/>
        </authorList>
    </citation>
    <scope>IDENTIFICATION</scope>
</reference>
<dbReference type="InterPro" id="IPR000730">
    <property type="entry name" value="Pr_cel_nuc_antig"/>
</dbReference>
<evidence type="ECO:0000256" key="3">
    <source>
        <dbReference type="ARBA" id="ARBA00023125"/>
    </source>
</evidence>
<comment type="similarity">
    <text evidence="1">Belongs to the PCNA family.</text>
</comment>
<dbReference type="GO" id="GO:0003677">
    <property type="term" value="F:DNA binding"/>
    <property type="evidence" value="ECO:0007669"/>
    <property type="project" value="UniProtKB-KW"/>
</dbReference>
<dbReference type="GO" id="GO:0019985">
    <property type="term" value="P:translesion synthesis"/>
    <property type="evidence" value="ECO:0007669"/>
    <property type="project" value="TreeGrafter"/>
</dbReference>
<organism evidence="6 7">
    <name type="scientific">Zonotrichia albicollis</name>
    <name type="common">White-throated sparrow</name>
    <name type="synonym">Fringilla albicollis</name>
    <dbReference type="NCBI Taxonomy" id="44394"/>
    <lineage>
        <taxon>Eukaryota</taxon>
        <taxon>Metazoa</taxon>
        <taxon>Chordata</taxon>
        <taxon>Craniata</taxon>
        <taxon>Vertebrata</taxon>
        <taxon>Euteleostomi</taxon>
        <taxon>Archelosauria</taxon>
        <taxon>Archosauria</taxon>
        <taxon>Dinosauria</taxon>
        <taxon>Saurischia</taxon>
        <taxon>Theropoda</taxon>
        <taxon>Coelurosauria</taxon>
        <taxon>Aves</taxon>
        <taxon>Neognathae</taxon>
        <taxon>Neoaves</taxon>
        <taxon>Telluraves</taxon>
        <taxon>Australaves</taxon>
        <taxon>Passeriformes</taxon>
        <taxon>Passerellidae</taxon>
        <taxon>Zonotrichia</taxon>
    </lineage>
</organism>
<keyword evidence="3" id="KW-0238">DNA-binding</keyword>
<dbReference type="GO" id="GO:0006275">
    <property type="term" value="P:regulation of DNA replication"/>
    <property type="evidence" value="ECO:0007669"/>
    <property type="project" value="InterPro"/>
</dbReference>
<evidence type="ECO:0000256" key="2">
    <source>
        <dbReference type="ARBA" id="ARBA00020229"/>
    </source>
</evidence>
<dbReference type="Proteomes" id="UP000694413">
    <property type="component" value="Unassembled WGS sequence"/>
</dbReference>
<dbReference type="PANTHER" id="PTHR11352:SF0">
    <property type="entry name" value="PROLIFERATING CELL NUCLEAR ANTIGEN"/>
    <property type="match status" value="1"/>
</dbReference>
<dbReference type="Pfam" id="PF00705">
    <property type="entry name" value="PCNA_N"/>
    <property type="match status" value="1"/>
</dbReference>
<dbReference type="PANTHER" id="PTHR11352">
    <property type="entry name" value="PROLIFERATING CELL NUCLEAR ANTIGEN"/>
    <property type="match status" value="1"/>
</dbReference>
<dbReference type="GO" id="GO:0006272">
    <property type="term" value="P:leading strand elongation"/>
    <property type="evidence" value="ECO:0007669"/>
    <property type="project" value="TreeGrafter"/>
</dbReference>
<accession>A0A8D2LZR1</accession>